<organism evidence="1 2">
    <name type="scientific">Brucella endophytica</name>
    <dbReference type="NCBI Taxonomy" id="1963359"/>
    <lineage>
        <taxon>Bacteria</taxon>
        <taxon>Pseudomonadati</taxon>
        <taxon>Pseudomonadota</taxon>
        <taxon>Alphaproteobacteria</taxon>
        <taxon>Hyphomicrobiales</taxon>
        <taxon>Brucellaceae</taxon>
        <taxon>Brucella/Ochrobactrum group</taxon>
        <taxon>Brucella</taxon>
    </lineage>
</organism>
<evidence type="ECO:0000313" key="1">
    <source>
        <dbReference type="EMBL" id="GGB10556.1"/>
    </source>
</evidence>
<dbReference type="AlphaFoldDB" id="A0A916SS01"/>
<comment type="caution">
    <text evidence="1">The sequence shown here is derived from an EMBL/GenBank/DDBJ whole genome shotgun (WGS) entry which is preliminary data.</text>
</comment>
<dbReference type="Proteomes" id="UP000646478">
    <property type="component" value="Unassembled WGS sequence"/>
</dbReference>
<evidence type="ECO:0000313" key="2">
    <source>
        <dbReference type="Proteomes" id="UP000646478"/>
    </source>
</evidence>
<keyword evidence="2" id="KW-1185">Reference proteome</keyword>
<protein>
    <submittedName>
        <fullName evidence="1">Uncharacterized protein</fullName>
    </submittedName>
</protein>
<gene>
    <name evidence="1" type="ORF">GCM10011491_43100</name>
</gene>
<proteinExistence type="predicted"/>
<dbReference type="RefSeq" id="WP_188826246.1">
    <property type="nucleotide sequence ID" value="NZ_BMHH01000030.1"/>
</dbReference>
<sequence length="122" mass="14092">MLSEDELFLNFVETIGKKLSISAEDVDGVFRYIGGVNGVVSERLFISAYESLGWFIAEKLNMEQLKDFIKKNRRMLGQHSDARYFFVQALMDKSGVQGEDLTEILNDVPPEYKIYLIKRFLN</sequence>
<reference evidence="1" key="2">
    <citation type="submission" date="2020-09" db="EMBL/GenBank/DDBJ databases">
        <authorList>
            <person name="Sun Q."/>
            <person name="Zhou Y."/>
        </authorList>
    </citation>
    <scope>NUCLEOTIDE SEQUENCE</scope>
    <source>
        <strain evidence="1">CGMCC 1.15082</strain>
    </source>
</reference>
<accession>A0A916SS01</accession>
<name>A0A916SS01_9HYPH</name>
<dbReference type="EMBL" id="BMHH01000030">
    <property type="protein sequence ID" value="GGB10556.1"/>
    <property type="molecule type" value="Genomic_DNA"/>
</dbReference>
<reference evidence="1" key="1">
    <citation type="journal article" date="2014" name="Int. J. Syst. Evol. Microbiol.">
        <title>Complete genome sequence of Corynebacterium casei LMG S-19264T (=DSM 44701T), isolated from a smear-ripened cheese.</title>
        <authorList>
            <consortium name="US DOE Joint Genome Institute (JGI-PGF)"/>
            <person name="Walter F."/>
            <person name="Albersmeier A."/>
            <person name="Kalinowski J."/>
            <person name="Ruckert C."/>
        </authorList>
    </citation>
    <scope>NUCLEOTIDE SEQUENCE</scope>
    <source>
        <strain evidence="1">CGMCC 1.15082</strain>
    </source>
</reference>